<dbReference type="SMART" id="SM00342">
    <property type="entry name" value="HTH_ARAC"/>
    <property type="match status" value="1"/>
</dbReference>
<proteinExistence type="predicted"/>
<dbReference type="PANTHER" id="PTHR46796">
    <property type="entry name" value="HTH-TYPE TRANSCRIPTIONAL ACTIVATOR RHAS-RELATED"/>
    <property type="match status" value="1"/>
</dbReference>
<dbReference type="EMBL" id="JBHRYF010000008">
    <property type="protein sequence ID" value="MFC3660027.1"/>
    <property type="molecule type" value="Genomic_DNA"/>
</dbReference>
<dbReference type="InterPro" id="IPR009057">
    <property type="entry name" value="Homeodomain-like_sf"/>
</dbReference>
<protein>
    <submittedName>
        <fullName evidence="5">Helix-turn-helix transcriptional regulator</fullName>
    </submittedName>
</protein>
<evidence type="ECO:0000256" key="3">
    <source>
        <dbReference type="ARBA" id="ARBA00023163"/>
    </source>
</evidence>
<keyword evidence="6" id="KW-1185">Reference proteome</keyword>
<evidence type="ECO:0000313" key="6">
    <source>
        <dbReference type="Proteomes" id="UP001595724"/>
    </source>
</evidence>
<evidence type="ECO:0000256" key="1">
    <source>
        <dbReference type="ARBA" id="ARBA00023015"/>
    </source>
</evidence>
<comment type="caution">
    <text evidence="5">The sequence shown here is derived from an EMBL/GenBank/DDBJ whole genome shotgun (WGS) entry which is preliminary data.</text>
</comment>
<dbReference type="InterPro" id="IPR050204">
    <property type="entry name" value="AraC_XylS_family_regulators"/>
</dbReference>
<reference evidence="6" key="1">
    <citation type="journal article" date="2019" name="Int. J. Syst. Evol. Microbiol.">
        <title>The Global Catalogue of Microorganisms (GCM) 10K type strain sequencing project: providing services to taxonomists for standard genome sequencing and annotation.</title>
        <authorList>
            <consortium name="The Broad Institute Genomics Platform"/>
            <consortium name="The Broad Institute Genome Sequencing Center for Infectious Disease"/>
            <person name="Wu L."/>
            <person name="Ma J."/>
        </authorList>
    </citation>
    <scope>NUCLEOTIDE SEQUENCE [LARGE SCALE GENOMIC DNA]</scope>
    <source>
        <strain evidence="6">KCTC 42211</strain>
    </source>
</reference>
<evidence type="ECO:0000256" key="2">
    <source>
        <dbReference type="ARBA" id="ARBA00023125"/>
    </source>
</evidence>
<gene>
    <name evidence="5" type="ORF">ACFOM9_08115</name>
</gene>
<accession>A0ABV7UU87</accession>
<dbReference type="Proteomes" id="UP001595724">
    <property type="component" value="Unassembled WGS sequence"/>
</dbReference>
<keyword evidence="3" id="KW-0804">Transcription</keyword>
<keyword evidence="1" id="KW-0805">Transcription regulation</keyword>
<evidence type="ECO:0000259" key="4">
    <source>
        <dbReference type="PROSITE" id="PS01124"/>
    </source>
</evidence>
<dbReference type="RefSeq" id="WP_386708741.1">
    <property type="nucleotide sequence ID" value="NZ_JBHRYF010000008.1"/>
</dbReference>
<organism evidence="5 6">
    <name type="scientific">Luteimonas notoginsengisoli</name>
    <dbReference type="NCBI Taxonomy" id="1578200"/>
    <lineage>
        <taxon>Bacteria</taxon>
        <taxon>Pseudomonadati</taxon>
        <taxon>Pseudomonadota</taxon>
        <taxon>Gammaproteobacteria</taxon>
        <taxon>Lysobacterales</taxon>
        <taxon>Lysobacteraceae</taxon>
        <taxon>Luteimonas</taxon>
    </lineage>
</organism>
<dbReference type="SUPFAM" id="SSF46689">
    <property type="entry name" value="Homeodomain-like"/>
    <property type="match status" value="1"/>
</dbReference>
<keyword evidence="2" id="KW-0238">DNA-binding</keyword>
<dbReference type="Gene3D" id="1.10.10.60">
    <property type="entry name" value="Homeodomain-like"/>
    <property type="match status" value="2"/>
</dbReference>
<feature type="domain" description="HTH araC/xylS-type" evidence="4">
    <location>
        <begin position="189"/>
        <end position="287"/>
    </location>
</feature>
<dbReference type="InterPro" id="IPR018060">
    <property type="entry name" value="HTH_AraC"/>
</dbReference>
<dbReference type="PANTHER" id="PTHR46796:SF7">
    <property type="entry name" value="ARAC FAMILY TRANSCRIPTIONAL REGULATOR"/>
    <property type="match status" value="1"/>
</dbReference>
<dbReference type="PROSITE" id="PS01124">
    <property type="entry name" value="HTH_ARAC_FAMILY_2"/>
    <property type="match status" value="1"/>
</dbReference>
<name>A0ABV7UU87_9GAMM</name>
<dbReference type="Pfam" id="PF12833">
    <property type="entry name" value="HTH_18"/>
    <property type="match status" value="1"/>
</dbReference>
<sequence length="311" mass="34229">MQAPLLWADRGQSLAFDDEAGLHGTQWLGVSRLANFRLRAPLFSVWLQVRGSATFEAREGSFRLDAGDWIAFERDSLPELQAGRTGLTLGLLLSQDVLRTLVQSRGCGLFAGRGSIPRGERALTLRLWRQAMRGNDGPGAATPGIGEHIRRMQPLLMQLSLLQGELAARLGRCPGRSHTRKRQVFGRLQRARLFLEGHRHRVVTLTELAELTSFSNWYLSKTFHSIYDECPQAASQRVRLQHACELLATTSLVIGEVGVACGFENACSFSRAFRGYVGMTASEYRARARAGLPSPAKPPAVRGKAAALAYS</sequence>
<evidence type="ECO:0000313" key="5">
    <source>
        <dbReference type="EMBL" id="MFC3660027.1"/>
    </source>
</evidence>